<dbReference type="AlphaFoldDB" id="A0A2S0L4W7"/>
<feature type="transmembrane region" description="Helical" evidence="6">
    <location>
        <begin position="242"/>
        <end position="259"/>
    </location>
</feature>
<evidence type="ECO:0000259" key="7">
    <source>
        <dbReference type="Pfam" id="PF00892"/>
    </source>
</evidence>
<dbReference type="RefSeq" id="WP_106057394.1">
    <property type="nucleotide sequence ID" value="NZ_CP027228.1"/>
</dbReference>
<dbReference type="SUPFAM" id="SSF103481">
    <property type="entry name" value="Multidrug resistance efflux transporter EmrE"/>
    <property type="match status" value="2"/>
</dbReference>
<sequence>MEKAVHNKNKGILLIVTSAFFFALMGIFVKLSGDLPAVEKAFFRNLIAAIIAAIVLIKDKQPIQIGRKNYMPMFVRVTAGTIGILGNFYAVSHIMVADASMLNKLSPFATIIFSIILLKEVPKRYQVFCLMLAMTGALFVIKPGFSGNPIGMAAGLIGGVGAGLAYTMVRMLGSNGVQRAVIVFCFSAFSCLAMVPLIVLKYHAPMSPYQILMLLCAGFAAAGGQFSITGAYRYAPAKEISIYDYSQIIFTTALGFMVFGEIPDIYSFIGYAIIITAGTIIFFKSKKEQ</sequence>
<dbReference type="Proteomes" id="UP000237883">
    <property type="component" value="Chromosome"/>
</dbReference>
<dbReference type="InterPro" id="IPR000620">
    <property type="entry name" value="EamA_dom"/>
</dbReference>
<feature type="transmembrane region" description="Helical" evidence="6">
    <location>
        <begin position="181"/>
        <end position="199"/>
    </location>
</feature>
<feature type="transmembrane region" description="Helical" evidence="6">
    <location>
        <begin position="150"/>
        <end position="169"/>
    </location>
</feature>
<evidence type="ECO:0000256" key="5">
    <source>
        <dbReference type="ARBA" id="ARBA00023136"/>
    </source>
</evidence>
<accession>A0A2S0L4W7</accession>
<keyword evidence="3 6" id="KW-0812">Transmembrane</keyword>
<feature type="transmembrane region" description="Helical" evidence="6">
    <location>
        <begin position="211"/>
        <end position="235"/>
    </location>
</feature>
<feature type="transmembrane region" description="Helical" evidence="6">
    <location>
        <begin position="41"/>
        <end position="57"/>
    </location>
</feature>
<dbReference type="GO" id="GO:0016020">
    <property type="term" value="C:membrane"/>
    <property type="evidence" value="ECO:0007669"/>
    <property type="project" value="UniProtKB-SubCell"/>
</dbReference>
<organism evidence="8 9">
    <name type="scientific">Mogibacterium diversum</name>
    <dbReference type="NCBI Taxonomy" id="114527"/>
    <lineage>
        <taxon>Bacteria</taxon>
        <taxon>Bacillati</taxon>
        <taxon>Bacillota</taxon>
        <taxon>Clostridia</taxon>
        <taxon>Peptostreptococcales</taxon>
        <taxon>Anaerovoracaceae</taxon>
        <taxon>Mogibacterium</taxon>
    </lineage>
</organism>
<comment type="subcellular location">
    <subcellularLocation>
        <location evidence="1">Membrane</location>
        <topology evidence="1">Multi-pass membrane protein</topology>
    </subcellularLocation>
</comment>
<name>A0A2S0L4W7_9FIRM</name>
<keyword evidence="9" id="KW-1185">Reference proteome</keyword>
<dbReference type="Pfam" id="PF00892">
    <property type="entry name" value="EamA"/>
    <property type="match status" value="2"/>
</dbReference>
<keyword evidence="4 6" id="KW-1133">Transmembrane helix</keyword>
<evidence type="ECO:0000313" key="9">
    <source>
        <dbReference type="Proteomes" id="UP000237883"/>
    </source>
</evidence>
<comment type="similarity">
    <text evidence="2">Belongs to the EamA transporter family.</text>
</comment>
<gene>
    <name evidence="8" type="ORF">C5Q96_05455</name>
</gene>
<dbReference type="EMBL" id="CP027228">
    <property type="protein sequence ID" value="AVM48321.1"/>
    <property type="molecule type" value="Genomic_DNA"/>
</dbReference>
<feature type="transmembrane region" description="Helical" evidence="6">
    <location>
        <begin position="101"/>
        <end position="118"/>
    </location>
</feature>
<feature type="transmembrane region" description="Helical" evidence="6">
    <location>
        <begin position="125"/>
        <end position="144"/>
    </location>
</feature>
<feature type="transmembrane region" description="Helical" evidence="6">
    <location>
        <begin position="69"/>
        <end position="89"/>
    </location>
</feature>
<evidence type="ECO:0000256" key="3">
    <source>
        <dbReference type="ARBA" id="ARBA00022692"/>
    </source>
</evidence>
<dbReference type="PANTHER" id="PTHR22911">
    <property type="entry name" value="ACYL-MALONYL CONDENSING ENZYME-RELATED"/>
    <property type="match status" value="1"/>
</dbReference>
<feature type="domain" description="EamA" evidence="7">
    <location>
        <begin position="10"/>
        <end position="141"/>
    </location>
</feature>
<evidence type="ECO:0000256" key="2">
    <source>
        <dbReference type="ARBA" id="ARBA00007362"/>
    </source>
</evidence>
<evidence type="ECO:0000313" key="8">
    <source>
        <dbReference type="EMBL" id="AVM48321.1"/>
    </source>
</evidence>
<dbReference type="PANTHER" id="PTHR22911:SF6">
    <property type="entry name" value="SOLUTE CARRIER FAMILY 35 MEMBER G1"/>
    <property type="match status" value="1"/>
</dbReference>
<dbReference type="InterPro" id="IPR037185">
    <property type="entry name" value="EmrE-like"/>
</dbReference>
<keyword evidence="5 6" id="KW-0472">Membrane</keyword>
<feature type="domain" description="EamA" evidence="7">
    <location>
        <begin position="150"/>
        <end position="281"/>
    </location>
</feature>
<feature type="transmembrane region" description="Helical" evidence="6">
    <location>
        <begin position="12"/>
        <end position="29"/>
    </location>
</feature>
<evidence type="ECO:0000256" key="1">
    <source>
        <dbReference type="ARBA" id="ARBA00004141"/>
    </source>
</evidence>
<protein>
    <submittedName>
        <fullName evidence="8">EamA family transporter</fullName>
    </submittedName>
</protein>
<evidence type="ECO:0000256" key="4">
    <source>
        <dbReference type="ARBA" id="ARBA00022989"/>
    </source>
</evidence>
<evidence type="ECO:0000256" key="6">
    <source>
        <dbReference type="SAM" id="Phobius"/>
    </source>
</evidence>
<dbReference type="OrthoDB" id="5148831at2"/>
<dbReference type="KEGG" id="mdv:C5Q96_05455"/>
<dbReference type="GeneID" id="78391706"/>
<proteinExistence type="inferred from homology"/>
<feature type="transmembrane region" description="Helical" evidence="6">
    <location>
        <begin position="265"/>
        <end position="283"/>
    </location>
</feature>
<reference evidence="9" key="1">
    <citation type="submission" date="2018-02" db="EMBL/GenBank/DDBJ databases">
        <authorList>
            <person name="Holder M.E."/>
            <person name="Ajami N.J."/>
            <person name="Petrosino J.F."/>
        </authorList>
    </citation>
    <scope>NUCLEOTIDE SEQUENCE [LARGE SCALE GENOMIC DNA]</scope>
    <source>
        <strain evidence="9">CCUG 47132</strain>
    </source>
</reference>